<gene>
    <name evidence="1" type="ORF">DSO57_1022401</name>
</gene>
<dbReference type="EMBL" id="QTSX02007212">
    <property type="protein sequence ID" value="KAJ9049627.1"/>
    <property type="molecule type" value="Genomic_DNA"/>
</dbReference>
<evidence type="ECO:0000313" key="1">
    <source>
        <dbReference type="EMBL" id="KAJ9049627.1"/>
    </source>
</evidence>
<name>A0ACC2RHQ3_9FUNG</name>
<comment type="caution">
    <text evidence="1">The sequence shown here is derived from an EMBL/GenBank/DDBJ whole genome shotgun (WGS) entry which is preliminary data.</text>
</comment>
<proteinExistence type="predicted"/>
<protein>
    <submittedName>
        <fullName evidence="1">Uncharacterized protein</fullName>
    </submittedName>
</protein>
<sequence length="286" mass="32346">MIDVELKPTCCLMMSMKLRKVFPKTPARRLFVVFVGMILWVLIVLPIFYLFNKEAYSNSSNITLGDRTIEDRLDLHASILRIDLAERITDIHIQIDPRGRYRNANHSLTEQMTAYFRVHSFTLPDNRPVNAVTLQVPFLQGNVRDYPFGKYSAHFPFLIENKNSDPVPVYATFTASIPTLTISFGPMSESDMGEQEDFLTDASFVSVKVRRTSTVIMFCFFLTCVMWALALSIGALTYDVLVFKRDCPAPILSIGIAMLFALPTIRNSQPGIPSFGCAADVLGFFW</sequence>
<keyword evidence="2" id="KW-1185">Reference proteome</keyword>
<dbReference type="Proteomes" id="UP001165960">
    <property type="component" value="Unassembled WGS sequence"/>
</dbReference>
<evidence type="ECO:0000313" key="2">
    <source>
        <dbReference type="Proteomes" id="UP001165960"/>
    </source>
</evidence>
<organism evidence="1 2">
    <name type="scientific">Entomophthora muscae</name>
    <dbReference type="NCBI Taxonomy" id="34485"/>
    <lineage>
        <taxon>Eukaryota</taxon>
        <taxon>Fungi</taxon>
        <taxon>Fungi incertae sedis</taxon>
        <taxon>Zoopagomycota</taxon>
        <taxon>Entomophthoromycotina</taxon>
        <taxon>Entomophthoromycetes</taxon>
        <taxon>Entomophthorales</taxon>
        <taxon>Entomophthoraceae</taxon>
        <taxon>Entomophthora</taxon>
    </lineage>
</organism>
<accession>A0ACC2RHQ3</accession>
<reference evidence="1" key="1">
    <citation type="submission" date="2022-04" db="EMBL/GenBank/DDBJ databases">
        <title>Genome of the entomopathogenic fungus Entomophthora muscae.</title>
        <authorList>
            <person name="Elya C."/>
            <person name="Lovett B.R."/>
            <person name="Lee E."/>
            <person name="Macias A.M."/>
            <person name="Hajek A.E."/>
            <person name="De Bivort B.L."/>
            <person name="Kasson M.T."/>
            <person name="De Fine Licht H.H."/>
            <person name="Stajich J.E."/>
        </authorList>
    </citation>
    <scope>NUCLEOTIDE SEQUENCE</scope>
    <source>
        <strain evidence="1">Berkeley</strain>
    </source>
</reference>